<feature type="compositionally biased region" description="Low complexity" evidence="1">
    <location>
        <begin position="25"/>
        <end position="36"/>
    </location>
</feature>
<evidence type="ECO:0000313" key="2">
    <source>
        <dbReference type="EMBL" id="KDR85785.1"/>
    </source>
</evidence>
<feature type="compositionally biased region" description="Low complexity" evidence="1">
    <location>
        <begin position="507"/>
        <end position="553"/>
    </location>
</feature>
<dbReference type="HOGENOM" id="CLU_414495_0_0_1"/>
<feature type="region of interest" description="Disordered" evidence="1">
    <location>
        <begin position="329"/>
        <end position="366"/>
    </location>
</feature>
<reference evidence="3" key="1">
    <citation type="journal article" date="2014" name="Proc. Natl. Acad. Sci. U.S.A.">
        <title>Extensive sampling of basidiomycete genomes demonstrates inadequacy of the white-rot/brown-rot paradigm for wood decay fungi.</title>
        <authorList>
            <person name="Riley R."/>
            <person name="Salamov A.A."/>
            <person name="Brown D.W."/>
            <person name="Nagy L.G."/>
            <person name="Floudas D."/>
            <person name="Held B.W."/>
            <person name="Levasseur A."/>
            <person name="Lombard V."/>
            <person name="Morin E."/>
            <person name="Otillar R."/>
            <person name="Lindquist E.A."/>
            <person name="Sun H."/>
            <person name="LaButti K.M."/>
            <person name="Schmutz J."/>
            <person name="Jabbour D."/>
            <person name="Luo H."/>
            <person name="Baker S.E."/>
            <person name="Pisabarro A.G."/>
            <person name="Walton J.D."/>
            <person name="Blanchette R.A."/>
            <person name="Henrissat B."/>
            <person name="Martin F."/>
            <person name="Cullen D."/>
            <person name="Hibbett D.S."/>
            <person name="Grigoriev I.V."/>
        </authorList>
    </citation>
    <scope>NUCLEOTIDE SEQUENCE [LARGE SCALE GENOMIC DNA]</scope>
    <source>
        <strain evidence="3">CBS 339.88</strain>
    </source>
</reference>
<feature type="region of interest" description="Disordered" evidence="1">
    <location>
        <begin position="53"/>
        <end position="152"/>
    </location>
</feature>
<dbReference type="OrthoDB" id="10690217at2759"/>
<feature type="region of interest" description="Disordered" evidence="1">
    <location>
        <begin position="492"/>
        <end position="553"/>
    </location>
</feature>
<feature type="compositionally biased region" description="Low complexity" evidence="1">
    <location>
        <begin position="417"/>
        <end position="430"/>
    </location>
</feature>
<feature type="compositionally biased region" description="Polar residues" evidence="1">
    <location>
        <begin position="334"/>
        <end position="352"/>
    </location>
</feature>
<sequence length="662" mass="69152">MATSWSLLLPHPNPHNFSKNPQRVSPSANSSAASFASSLSSIGISISMAASKTVRGTGKLHKKRSNIPNTPPKLQPLSFSAEPIVDLTLPPYQGSPPPSPPRSNRLQRRRKGGDRDRGLSRPGNGRGSDPSRRQNERVDSDDDDNDTDSLVSARSGLHNHTQFTQAFLRHHPNHNHHHTDSVDTITPFTYTGKLTKKRPSPPTIITATAFPTAASAYLQPGTSSPPLASRSTPTLGTPSPLSESFELLPPVPLLSATYSLMSSTPTRPTHVQNDCRRSQATLASTSSPPTTTTTIAAHRTPSPSPQPQIQKRSSILLRTFSLRNVASSRIRPSVSRTAGKATSSAAPGNANATLEEEPQPMCDDAGSGSWAELAASCAMPLTSSSYATAPSTPFAHPLTSACGSGCPSISGCGASASASSSGPLAPSPAGVLPGSASNATANLGEPDSGTGTVNLSASECHMDSGSNAGYSATASPLRALSGSGMPSASVTLAVPPAPASRPALTPNASSGSSAESGNSSSYLHSPSSLLSPPTSVSGSSTTSPSLSRNASVAASSSSSSSFSRWKRWRGLSGTQPEPEHGQEKVKGKGKEKMVVDLNQKEEVVGGLLVSLFGCFDLHVLWTLGEERKGRRREIRRRKREPKQNDADACRRLSPFILLKGVI</sequence>
<evidence type="ECO:0000313" key="3">
    <source>
        <dbReference type="Proteomes" id="UP000027222"/>
    </source>
</evidence>
<dbReference type="STRING" id="685588.A0A067TRC7"/>
<dbReference type="AlphaFoldDB" id="A0A067TRC7"/>
<feature type="compositionally biased region" description="Low complexity" evidence="1">
    <location>
        <begin position="280"/>
        <end position="301"/>
    </location>
</feature>
<feature type="compositionally biased region" description="Basic and acidic residues" evidence="1">
    <location>
        <begin position="577"/>
        <end position="591"/>
    </location>
</feature>
<feature type="compositionally biased region" description="Polar residues" evidence="1">
    <location>
        <begin position="220"/>
        <end position="241"/>
    </location>
</feature>
<feature type="compositionally biased region" description="Basic and acidic residues" evidence="1">
    <location>
        <begin position="129"/>
        <end position="138"/>
    </location>
</feature>
<gene>
    <name evidence="2" type="ORF">GALMADRAFT_386933</name>
</gene>
<dbReference type="Proteomes" id="UP000027222">
    <property type="component" value="Unassembled WGS sequence"/>
</dbReference>
<feature type="compositionally biased region" description="Polar residues" evidence="1">
    <location>
        <begin position="15"/>
        <end position="24"/>
    </location>
</feature>
<dbReference type="EMBL" id="KL142367">
    <property type="protein sequence ID" value="KDR85785.1"/>
    <property type="molecule type" value="Genomic_DNA"/>
</dbReference>
<accession>A0A067TRC7</accession>
<feature type="region of interest" description="Disordered" evidence="1">
    <location>
        <begin position="279"/>
        <end position="310"/>
    </location>
</feature>
<organism evidence="2 3">
    <name type="scientific">Galerina marginata (strain CBS 339.88)</name>
    <dbReference type="NCBI Taxonomy" id="685588"/>
    <lineage>
        <taxon>Eukaryota</taxon>
        <taxon>Fungi</taxon>
        <taxon>Dikarya</taxon>
        <taxon>Basidiomycota</taxon>
        <taxon>Agaricomycotina</taxon>
        <taxon>Agaricomycetes</taxon>
        <taxon>Agaricomycetidae</taxon>
        <taxon>Agaricales</taxon>
        <taxon>Agaricineae</taxon>
        <taxon>Strophariaceae</taxon>
        <taxon>Galerina</taxon>
    </lineage>
</organism>
<protein>
    <submittedName>
        <fullName evidence="2">Uncharacterized protein</fullName>
    </submittedName>
</protein>
<name>A0A067TRC7_GALM3</name>
<feature type="region of interest" description="Disordered" evidence="1">
    <location>
        <begin position="1"/>
        <end position="36"/>
    </location>
</feature>
<feature type="region of interest" description="Disordered" evidence="1">
    <location>
        <begin position="417"/>
        <end position="458"/>
    </location>
</feature>
<feature type="region of interest" description="Disordered" evidence="1">
    <location>
        <begin position="218"/>
        <end position="241"/>
    </location>
</feature>
<feature type="region of interest" description="Disordered" evidence="1">
    <location>
        <begin position="567"/>
        <end position="591"/>
    </location>
</feature>
<proteinExistence type="predicted"/>
<evidence type="ECO:0000256" key="1">
    <source>
        <dbReference type="SAM" id="MobiDB-lite"/>
    </source>
</evidence>
<keyword evidence="3" id="KW-1185">Reference proteome</keyword>